<evidence type="ECO:0000313" key="2">
    <source>
        <dbReference type="EMBL" id="MBW4662475.1"/>
    </source>
</evidence>
<feature type="domain" description="HTH cro/C1-type" evidence="1">
    <location>
        <begin position="15"/>
        <end position="56"/>
    </location>
</feature>
<dbReference type="Proteomes" id="UP000757435">
    <property type="component" value="Unassembled WGS sequence"/>
</dbReference>
<dbReference type="CDD" id="cd00093">
    <property type="entry name" value="HTH_XRE"/>
    <property type="match status" value="1"/>
</dbReference>
<dbReference type="EMBL" id="JAHHHD010000078">
    <property type="protein sequence ID" value="MBW4662475.1"/>
    <property type="molecule type" value="Genomic_DNA"/>
</dbReference>
<dbReference type="InterPro" id="IPR010982">
    <property type="entry name" value="Lambda_DNA-bd_dom_sf"/>
</dbReference>
<accession>A0A951QIP1</accession>
<comment type="caution">
    <text evidence="2">The sequence shown here is derived from an EMBL/GenBank/DDBJ whole genome shotgun (WGS) entry which is preliminary data.</text>
</comment>
<dbReference type="AlphaFoldDB" id="A0A951QIP1"/>
<reference evidence="2" key="1">
    <citation type="submission" date="2021-05" db="EMBL/GenBank/DDBJ databases">
        <authorList>
            <person name="Pietrasiak N."/>
            <person name="Ward R."/>
            <person name="Stajich J.E."/>
            <person name="Kurbessoian T."/>
        </authorList>
    </citation>
    <scope>NUCLEOTIDE SEQUENCE</scope>
    <source>
        <strain evidence="2">UHER 2000/2452</strain>
    </source>
</reference>
<dbReference type="GO" id="GO:0003677">
    <property type="term" value="F:DNA binding"/>
    <property type="evidence" value="ECO:0007669"/>
    <property type="project" value="InterPro"/>
</dbReference>
<gene>
    <name evidence="2" type="ORF">KME15_27830</name>
</gene>
<evidence type="ECO:0000259" key="1">
    <source>
        <dbReference type="PROSITE" id="PS50943"/>
    </source>
</evidence>
<dbReference type="InterPro" id="IPR001387">
    <property type="entry name" value="Cro/C1-type_HTH"/>
</dbReference>
<dbReference type="PROSITE" id="PS50943">
    <property type="entry name" value="HTH_CROC1"/>
    <property type="match status" value="1"/>
</dbReference>
<name>A0A951QIP1_9CYAN</name>
<dbReference type="Pfam" id="PF01381">
    <property type="entry name" value="HTH_3"/>
    <property type="match status" value="1"/>
</dbReference>
<reference evidence="2" key="2">
    <citation type="journal article" date="2022" name="Microbiol. Resour. Announc.">
        <title>Metagenome Sequencing to Explore Phylogenomics of Terrestrial Cyanobacteria.</title>
        <authorList>
            <person name="Ward R.D."/>
            <person name="Stajich J.E."/>
            <person name="Johansen J.R."/>
            <person name="Huntemann M."/>
            <person name="Clum A."/>
            <person name="Foster B."/>
            <person name="Foster B."/>
            <person name="Roux S."/>
            <person name="Palaniappan K."/>
            <person name="Varghese N."/>
            <person name="Mukherjee S."/>
            <person name="Reddy T.B.K."/>
            <person name="Daum C."/>
            <person name="Copeland A."/>
            <person name="Chen I.A."/>
            <person name="Ivanova N.N."/>
            <person name="Kyrpides N.C."/>
            <person name="Shapiro N."/>
            <person name="Eloe-Fadrosh E.A."/>
            <person name="Pietrasiak N."/>
        </authorList>
    </citation>
    <scope>NUCLEOTIDE SEQUENCE</scope>
    <source>
        <strain evidence="2">UHER 2000/2452</strain>
    </source>
</reference>
<organism evidence="2 3">
    <name type="scientific">Drouetiella hepatica Uher 2000/2452</name>
    <dbReference type="NCBI Taxonomy" id="904376"/>
    <lineage>
        <taxon>Bacteria</taxon>
        <taxon>Bacillati</taxon>
        <taxon>Cyanobacteriota</taxon>
        <taxon>Cyanophyceae</taxon>
        <taxon>Oculatellales</taxon>
        <taxon>Oculatellaceae</taxon>
        <taxon>Drouetiella</taxon>
    </lineage>
</organism>
<evidence type="ECO:0000313" key="3">
    <source>
        <dbReference type="Proteomes" id="UP000757435"/>
    </source>
</evidence>
<dbReference type="SMART" id="SM00530">
    <property type="entry name" value="HTH_XRE"/>
    <property type="match status" value="1"/>
</dbReference>
<proteinExistence type="predicted"/>
<dbReference type="SUPFAM" id="SSF47413">
    <property type="entry name" value="lambda repressor-like DNA-binding domains"/>
    <property type="match status" value="1"/>
</dbReference>
<sequence length="82" mass="9172">MKKREALSNSPVSPLKKLREELGLSQEGFARQIGTSARTISRWEAGDSIPTFTIAQMKSLDLLLRANDKTLEDLPDRFAPLD</sequence>
<protein>
    <submittedName>
        <fullName evidence="2">Helix-turn-helix domain-containing protein</fullName>
    </submittedName>
</protein>
<dbReference type="Gene3D" id="1.10.260.40">
    <property type="entry name" value="lambda repressor-like DNA-binding domains"/>
    <property type="match status" value="1"/>
</dbReference>